<reference evidence="5" key="1">
    <citation type="journal article" date="2015" name="Nature">
        <title>Complex archaea that bridge the gap between prokaryotes and eukaryotes.</title>
        <authorList>
            <person name="Spang A."/>
            <person name="Saw J.H."/>
            <person name="Jorgensen S.L."/>
            <person name="Zaremba-Niedzwiedzka K."/>
            <person name="Martijn J."/>
            <person name="Lind A.E."/>
            <person name="van Eijk R."/>
            <person name="Schleper C."/>
            <person name="Guy L."/>
            <person name="Ettema T.J."/>
        </authorList>
    </citation>
    <scope>NUCLEOTIDE SEQUENCE</scope>
</reference>
<sequence>GLEDQVDFHLRDYRHETARFDRIVSVGMFEHVGPPHYEAYFDTLARRLTEDGVALVHTIGNSGPPGAPGAWIKKYIFPGGYVPSMSEVLPAIEKSGLIVTDVEVLRLHYAETLREWRHRFLASRARLAEHHDDRFWRMWEFYLAVCEAAFRHTGLVVFQFQLAKRKATVPLTRDYITEAEGRS</sequence>
<keyword evidence="3" id="KW-0949">S-adenosyl-L-methionine</keyword>
<evidence type="ECO:0008006" key="6">
    <source>
        <dbReference type="Google" id="ProtNLM"/>
    </source>
</evidence>
<dbReference type="InterPro" id="IPR050723">
    <property type="entry name" value="CFA/CMAS"/>
</dbReference>
<keyword evidence="1" id="KW-0489">Methyltransferase</keyword>
<dbReference type="AlphaFoldDB" id="A0A0F9C934"/>
<evidence type="ECO:0000256" key="4">
    <source>
        <dbReference type="ARBA" id="ARBA00023098"/>
    </source>
</evidence>
<accession>A0A0F9C934</accession>
<dbReference type="Gene3D" id="3.40.50.150">
    <property type="entry name" value="Vaccinia Virus protein VP39"/>
    <property type="match status" value="1"/>
</dbReference>
<dbReference type="PANTHER" id="PTHR43667:SF1">
    <property type="entry name" value="CYCLOPROPANE-FATTY-ACYL-PHOSPHOLIPID SYNTHASE"/>
    <property type="match status" value="1"/>
</dbReference>
<evidence type="ECO:0000256" key="1">
    <source>
        <dbReference type="ARBA" id="ARBA00022603"/>
    </source>
</evidence>
<keyword evidence="4" id="KW-0443">Lipid metabolism</keyword>
<dbReference type="InterPro" id="IPR029063">
    <property type="entry name" value="SAM-dependent_MTases_sf"/>
</dbReference>
<protein>
    <recommendedName>
        <fullName evidence="6">Cyclopropane-fatty-acyl-phospholipid synthase</fullName>
    </recommendedName>
</protein>
<comment type="caution">
    <text evidence="5">The sequence shown here is derived from an EMBL/GenBank/DDBJ whole genome shotgun (WGS) entry which is preliminary data.</text>
</comment>
<dbReference type="GO" id="GO:0006629">
    <property type="term" value="P:lipid metabolic process"/>
    <property type="evidence" value="ECO:0007669"/>
    <property type="project" value="UniProtKB-KW"/>
</dbReference>
<feature type="non-terminal residue" evidence="5">
    <location>
        <position position="1"/>
    </location>
</feature>
<dbReference type="GO" id="GO:0032259">
    <property type="term" value="P:methylation"/>
    <property type="evidence" value="ECO:0007669"/>
    <property type="project" value="UniProtKB-KW"/>
</dbReference>
<gene>
    <name evidence="5" type="ORF">LCGC14_2695210</name>
</gene>
<evidence type="ECO:0000256" key="3">
    <source>
        <dbReference type="ARBA" id="ARBA00022691"/>
    </source>
</evidence>
<keyword evidence="2" id="KW-0808">Transferase</keyword>
<dbReference type="EMBL" id="LAZR01047872">
    <property type="protein sequence ID" value="KKK93206.1"/>
    <property type="molecule type" value="Genomic_DNA"/>
</dbReference>
<dbReference type="SUPFAM" id="SSF53335">
    <property type="entry name" value="S-adenosyl-L-methionine-dependent methyltransferases"/>
    <property type="match status" value="1"/>
</dbReference>
<organism evidence="5">
    <name type="scientific">marine sediment metagenome</name>
    <dbReference type="NCBI Taxonomy" id="412755"/>
    <lineage>
        <taxon>unclassified sequences</taxon>
        <taxon>metagenomes</taxon>
        <taxon>ecological metagenomes</taxon>
    </lineage>
</organism>
<dbReference type="Pfam" id="PF02353">
    <property type="entry name" value="CMAS"/>
    <property type="match status" value="1"/>
</dbReference>
<dbReference type="GO" id="GO:0008168">
    <property type="term" value="F:methyltransferase activity"/>
    <property type="evidence" value="ECO:0007669"/>
    <property type="project" value="UniProtKB-KW"/>
</dbReference>
<evidence type="ECO:0000256" key="2">
    <source>
        <dbReference type="ARBA" id="ARBA00022679"/>
    </source>
</evidence>
<name>A0A0F9C934_9ZZZZ</name>
<evidence type="ECO:0000313" key="5">
    <source>
        <dbReference type="EMBL" id="KKK93206.1"/>
    </source>
</evidence>
<dbReference type="PANTHER" id="PTHR43667">
    <property type="entry name" value="CYCLOPROPANE-FATTY-ACYL-PHOSPHOLIPID SYNTHASE"/>
    <property type="match status" value="1"/>
</dbReference>
<proteinExistence type="predicted"/>